<name>A0A2T3XR87_9BURK</name>
<sequence>MGTMLASELLRFKAPLPGAYSQRPRARYSRDIFGTVLRATRASQVDFHDINASSSNGLSCYCPAQTSLSAMRPFGDCNLRM</sequence>
<accession>A0A2T3XR87</accession>
<protein>
    <submittedName>
        <fullName evidence="1">Uncharacterized protein</fullName>
    </submittedName>
</protein>
<organism evidence="1 2">
    <name type="scientific">Trinickia symbiotica</name>
    <dbReference type="NCBI Taxonomy" id="863227"/>
    <lineage>
        <taxon>Bacteria</taxon>
        <taxon>Pseudomonadati</taxon>
        <taxon>Pseudomonadota</taxon>
        <taxon>Betaproteobacteria</taxon>
        <taxon>Burkholderiales</taxon>
        <taxon>Burkholderiaceae</taxon>
        <taxon>Trinickia</taxon>
    </lineage>
</organism>
<dbReference type="AlphaFoldDB" id="A0A2T3XR87"/>
<dbReference type="EMBL" id="PYUC01000009">
    <property type="protein sequence ID" value="PTB19035.1"/>
    <property type="molecule type" value="Genomic_DNA"/>
</dbReference>
<reference evidence="1 2" key="1">
    <citation type="submission" date="2018-03" db="EMBL/GenBank/DDBJ databases">
        <title>Whole genome analyses suggest that Burkholderia sensu lato contains two further novel genera in the rhizoxinica-symbiotica group Mycetohabitans gen. nov., and Trinickia gen. nov.: implications for the evolution of diazotrophy and nodulation in the Burkholderiaceae.</title>
        <authorList>
            <person name="Estrada De Los Santos P."/>
            <person name="Palmer M."/>
            <person name="Chavez-Ramirez B."/>
            <person name="Steenkamp E.T."/>
            <person name="Hirsch A.M."/>
            <person name="Manyaka P."/>
            <person name="Maluk M."/>
            <person name="Lafos M."/>
            <person name="Crook M."/>
            <person name="Gross E."/>
            <person name="Simon M.F."/>
            <person name="Bueno Dos Reis Junior F."/>
            <person name="Poole P.S."/>
            <person name="Venter S.N."/>
            <person name="James E.K."/>
        </authorList>
    </citation>
    <scope>NUCLEOTIDE SEQUENCE [LARGE SCALE GENOMIC DNA]</scope>
    <source>
        <strain evidence="1 2">JPY-366</strain>
    </source>
</reference>
<proteinExistence type="predicted"/>
<comment type="caution">
    <text evidence="1">The sequence shown here is derived from an EMBL/GenBank/DDBJ whole genome shotgun (WGS) entry which is preliminary data.</text>
</comment>
<gene>
    <name evidence="1" type="ORF">C9I57_18375</name>
</gene>
<evidence type="ECO:0000313" key="1">
    <source>
        <dbReference type="EMBL" id="PTB19035.1"/>
    </source>
</evidence>
<evidence type="ECO:0000313" key="2">
    <source>
        <dbReference type="Proteomes" id="UP000240638"/>
    </source>
</evidence>
<dbReference type="Proteomes" id="UP000240638">
    <property type="component" value="Unassembled WGS sequence"/>
</dbReference>